<sequence length="166" mass="18193">MTSNIIWTWWIAGGLLGLYAIIQYWISNQQLGCSLAYGNISRYLPGSRMFNSGEFSTPNNWRLWFIIGIPLGSFIAHLTSIDNAFSLNLSMGEMYEQIMPENIIGKILYLIFGGFVMGYGARVAGGCTSGHVIAGCSLINPISFLAGALFFVGGLVTVQLLFFILT</sequence>
<dbReference type="PANTHER" id="PTHR30574:SF1">
    <property type="entry name" value="SULPHUR TRANSPORT DOMAIN-CONTAINING PROTEIN"/>
    <property type="match status" value="1"/>
</dbReference>
<keyword evidence="5 8" id="KW-0812">Transmembrane</keyword>
<accession>A0A3B0ZCE4</accession>
<keyword evidence="2" id="KW-0813">Transport</keyword>
<keyword evidence="7 8" id="KW-0472">Membrane</keyword>
<evidence type="ECO:0000256" key="8">
    <source>
        <dbReference type="SAM" id="Phobius"/>
    </source>
</evidence>
<gene>
    <name evidence="9" type="ORF">MNBD_GAMMA22-2616</name>
</gene>
<dbReference type="Pfam" id="PF04143">
    <property type="entry name" value="Sulf_transp"/>
    <property type="match status" value="1"/>
</dbReference>
<feature type="transmembrane region" description="Helical" evidence="8">
    <location>
        <begin position="7"/>
        <end position="26"/>
    </location>
</feature>
<feature type="transmembrane region" description="Helical" evidence="8">
    <location>
        <begin position="142"/>
        <end position="165"/>
    </location>
</feature>
<organism evidence="9">
    <name type="scientific">hydrothermal vent metagenome</name>
    <dbReference type="NCBI Taxonomy" id="652676"/>
    <lineage>
        <taxon>unclassified sequences</taxon>
        <taxon>metagenomes</taxon>
        <taxon>ecological metagenomes</taxon>
    </lineage>
</organism>
<keyword evidence="4" id="KW-0997">Cell inner membrane</keyword>
<evidence type="ECO:0000256" key="7">
    <source>
        <dbReference type="ARBA" id="ARBA00023136"/>
    </source>
</evidence>
<dbReference type="PANTHER" id="PTHR30574">
    <property type="entry name" value="INNER MEMBRANE PROTEIN YEDE"/>
    <property type="match status" value="1"/>
</dbReference>
<evidence type="ECO:0000256" key="5">
    <source>
        <dbReference type="ARBA" id="ARBA00022692"/>
    </source>
</evidence>
<dbReference type="EMBL" id="UOFS01000006">
    <property type="protein sequence ID" value="VAW91075.1"/>
    <property type="molecule type" value="Genomic_DNA"/>
</dbReference>
<dbReference type="InterPro" id="IPR007272">
    <property type="entry name" value="Sulf_transp_TsuA/YedE"/>
</dbReference>
<keyword evidence="6 8" id="KW-1133">Transmembrane helix</keyword>
<evidence type="ECO:0000313" key="9">
    <source>
        <dbReference type="EMBL" id="VAW91075.1"/>
    </source>
</evidence>
<protein>
    <submittedName>
        <fullName evidence="9">Uncharacterized protein</fullName>
    </submittedName>
</protein>
<comment type="subcellular location">
    <subcellularLocation>
        <location evidence="1">Cell inner membrane</location>
        <topology evidence="1">Multi-pass membrane protein</topology>
    </subcellularLocation>
</comment>
<evidence type="ECO:0000256" key="3">
    <source>
        <dbReference type="ARBA" id="ARBA00022475"/>
    </source>
</evidence>
<name>A0A3B0ZCE4_9ZZZZ</name>
<evidence type="ECO:0000256" key="6">
    <source>
        <dbReference type="ARBA" id="ARBA00022989"/>
    </source>
</evidence>
<proteinExistence type="predicted"/>
<dbReference type="GO" id="GO:0005886">
    <property type="term" value="C:plasma membrane"/>
    <property type="evidence" value="ECO:0007669"/>
    <property type="project" value="UniProtKB-SubCell"/>
</dbReference>
<reference evidence="9" key="1">
    <citation type="submission" date="2018-06" db="EMBL/GenBank/DDBJ databases">
        <authorList>
            <person name="Zhirakovskaya E."/>
        </authorList>
    </citation>
    <scope>NUCLEOTIDE SEQUENCE</scope>
</reference>
<keyword evidence="3" id="KW-1003">Cell membrane</keyword>
<feature type="transmembrane region" description="Helical" evidence="8">
    <location>
        <begin position="61"/>
        <end position="82"/>
    </location>
</feature>
<evidence type="ECO:0000256" key="2">
    <source>
        <dbReference type="ARBA" id="ARBA00022448"/>
    </source>
</evidence>
<evidence type="ECO:0000256" key="4">
    <source>
        <dbReference type="ARBA" id="ARBA00022519"/>
    </source>
</evidence>
<evidence type="ECO:0000256" key="1">
    <source>
        <dbReference type="ARBA" id="ARBA00004429"/>
    </source>
</evidence>
<feature type="transmembrane region" description="Helical" evidence="8">
    <location>
        <begin position="103"/>
        <end position="122"/>
    </location>
</feature>
<dbReference type="AlphaFoldDB" id="A0A3B0ZCE4"/>